<feature type="transmembrane region" description="Helical" evidence="8">
    <location>
        <begin position="142"/>
        <end position="161"/>
    </location>
</feature>
<evidence type="ECO:0000256" key="6">
    <source>
        <dbReference type="ARBA" id="ARBA00022777"/>
    </source>
</evidence>
<dbReference type="SUPFAM" id="SSF47384">
    <property type="entry name" value="Homodimeric domain of signal transducing histidine kinase"/>
    <property type="match status" value="1"/>
</dbReference>
<dbReference type="InterPro" id="IPR003594">
    <property type="entry name" value="HATPase_dom"/>
</dbReference>
<sequence>MKLFHKLLIFNLLGKGLFLLVFLMSGPYLLSYLILKNTDRQLIEKKSEVIEMIQAEGIENFISEENPEEGFGSYNILKEEYILLEKAGAESFLQDSIFVEKRIIEEEEISYRVYADLIEIGGVTYLLEIGRSLSTIEQIETIFYRIAIGILFSFLALSFFLDSMISKRIMAPFNKIIQTKIARINEPQEFHDQSIESSTQEFELLDQAISEMMKRIQKSFNQERVFISHASHELKTPISVLQSKLEAIFGDENLSPYQSEKLMDMQNTLQKMKKSVNALLLLSKVNNAQFIKTETADLQEILESLLEDWVAIGADQGVTLQKGKLDPFIFSGTNYSLCQMMIQNGLSNAVKYVSSGGEIWLSGIKKSDQYEIVIENDGEGIDDKLFAQVKNGLVFLKDVTKEKSGFGLQIMFKIAIFLGVTLEVTSENGKTRVSYRFPIEDQTR</sequence>
<dbReference type="SMART" id="SM00388">
    <property type="entry name" value="HisKA"/>
    <property type="match status" value="1"/>
</dbReference>
<dbReference type="RefSeq" id="WP_377914600.1">
    <property type="nucleotide sequence ID" value="NZ_JBHSKS010000006.1"/>
</dbReference>
<evidence type="ECO:0000256" key="1">
    <source>
        <dbReference type="ARBA" id="ARBA00000085"/>
    </source>
</evidence>
<evidence type="ECO:0000256" key="4">
    <source>
        <dbReference type="ARBA" id="ARBA00022679"/>
    </source>
</evidence>
<dbReference type="GO" id="GO:0016301">
    <property type="term" value="F:kinase activity"/>
    <property type="evidence" value="ECO:0007669"/>
    <property type="project" value="UniProtKB-KW"/>
</dbReference>
<dbReference type="PANTHER" id="PTHR45436:SF5">
    <property type="entry name" value="SENSOR HISTIDINE KINASE TRCS"/>
    <property type="match status" value="1"/>
</dbReference>
<reference evidence="11" key="1">
    <citation type="journal article" date="2019" name="Int. J. Syst. Evol. Microbiol.">
        <title>The Global Catalogue of Microorganisms (GCM) 10K type strain sequencing project: providing services to taxonomists for standard genome sequencing and annotation.</title>
        <authorList>
            <consortium name="The Broad Institute Genomics Platform"/>
            <consortium name="The Broad Institute Genome Sequencing Center for Infectious Disease"/>
            <person name="Wu L."/>
            <person name="Ma J."/>
        </authorList>
    </citation>
    <scope>NUCLEOTIDE SEQUENCE [LARGE SCALE GENOMIC DNA]</scope>
    <source>
        <strain evidence="11">CGMCC 1.7030</strain>
    </source>
</reference>
<keyword evidence="4" id="KW-0808">Transferase</keyword>
<keyword evidence="8" id="KW-0472">Membrane</keyword>
<dbReference type="InterPro" id="IPR050428">
    <property type="entry name" value="TCS_sensor_his_kinase"/>
</dbReference>
<keyword evidence="5 8" id="KW-0812">Transmembrane</keyword>
<dbReference type="Gene3D" id="1.10.287.130">
    <property type="match status" value="1"/>
</dbReference>
<accession>A0ABW0BVR6</accession>
<comment type="caution">
    <text evidence="10">The sequence shown here is derived from an EMBL/GenBank/DDBJ whole genome shotgun (WGS) entry which is preliminary data.</text>
</comment>
<dbReference type="Gene3D" id="3.30.565.10">
    <property type="entry name" value="Histidine kinase-like ATPase, C-terminal domain"/>
    <property type="match status" value="1"/>
</dbReference>
<evidence type="ECO:0000256" key="8">
    <source>
        <dbReference type="SAM" id="Phobius"/>
    </source>
</evidence>
<evidence type="ECO:0000256" key="3">
    <source>
        <dbReference type="ARBA" id="ARBA00022553"/>
    </source>
</evidence>
<dbReference type="CDD" id="cd00082">
    <property type="entry name" value="HisKA"/>
    <property type="match status" value="1"/>
</dbReference>
<dbReference type="EC" id="2.7.13.3" evidence="2"/>
<evidence type="ECO:0000256" key="5">
    <source>
        <dbReference type="ARBA" id="ARBA00022692"/>
    </source>
</evidence>
<dbReference type="SUPFAM" id="SSF55874">
    <property type="entry name" value="ATPase domain of HSP90 chaperone/DNA topoisomerase II/histidine kinase"/>
    <property type="match status" value="1"/>
</dbReference>
<comment type="catalytic activity">
    <reaction evidence="1">
        <text>ATP + protein L-histidine = ADP + protein N-phospho-L-histidine.</text>
        <dbReference type="EC" id="2.7.13.3"/>
    </reaction>
</comment>
<dbReference type="Pfam" id="PF02518">
    <property type="entry name" value="HATPase_c"/>
    <property type="match status" value="1"/>
</dbReference>
<evidence type="ECO:0000313" key="10">
    <source>
        <dbReference type="EMBL" id="MFC5192008.1"/>
    </source>
</evidence>
<dbReference type="Pfam" id="PF00512">
    <property type="entry name" value="HisKA"/>
    <property type="match status" value="1"/>
</dbReference>
<evidence type="ECO:0000256" key="7">
    <source>
        <dbReference type="ARBA" id="ARBA00022989"/>
    </source>
</evidence>
<proteinExistence type="predicted"/>
<dbReference type="PROSITE" id="PS50109">
    <property type="entry name" value="HIS_KIN"/>
    <property type="match status" value="1"/>
</dbReference>
<feature type="transmembrane region" description="Helical" evidence="8">
    <location>
        <begin position="12"/>
        <end position="35"/>
    </location>
</feature>
<dbReference type="InterPro" id="IPR036097">
    <property type="entry name" value="HisK_dim/P_sf"/>
</dbReference>
<dbReference type="InterPro" id="IPR036890">
    <property type="entry name" value="HATPase_C_sf"/>
</dbReference>
<dbReference type="PANTHER" id="PTHR45436">
    <property type="entry name" value="SENSOR HISTIDINE KINASE YKOH"/>
    <property type="match status" value="1"/>
</dbReference>
<name>A0ABW0BVR6_9BACT</name>
<organism evidence="10 11">
    <name type="scientific">Algoriphagus aquatilis</name>
    <dbReference type="NCBI Taxonomy" id="490186"/>
    <lineage>
        <taxon>Bacteria</taxon>
        <taxon>Pseudomonadati</taxon>
        <taxon>Bacteroidota</taxon>
        <taxon>Cytophagia</taxon>
        <taxon>Cytophagales</taxon>
        <taxon>Cyclobacteriaceae</taxon>
        <taxon>Algoriphagus</taxon>
    </lineage>
</organism>
<gene>
    <name evidence="10" type="ORF">ACFPIK_09530</name>
</gene>
<dbReference type="SMART" id="SM00387">
    <property type="entry name" value="HATPase_c"/>
    <property type="match status" value="1"/>
</dbReference>
<protein>
    <recommendedName>
        <fullName evidence="2">histidine kinase</fullName>
        <ecNumber evidence="2">2.7.13.3</ecNumber>
    </recommendedName>
</protein>
<dbReference type="InterPro" id="IPR003661">
    <property type="entry name" value="HisK_dim/P_dom"/>
</dbReference>
<keyword evidence="11" id="KW-1185">Reference proteome</keyword>
<evidence type="ECO:0000256" key="2">
    <source>
        <dbReference type="ARBA" id="ARBA00012438"/>
    </source>
</evidence>
<dbReference type="InterPro" id="IPR005467">
    <property type="entry name" value="His_kinase_dom"/>
</dbReference>
<feature type="domain" description="Histidine kinase" evidence="9">
    <location>
        <begin position="229"/>
        <end position="441"/>
    </location>
</feature>
<dbReference type="EMBL" id="JBHSKS010000006">
    <property type="protein sequence ID" value="MFC5192008.1"/>
    <property type="molecule type" value="Genomic_DNA"/>
</dbReference>
<evidence type="ECO:0000259" key="9">
    <source>
        <dbReference type="PROSITE" id="PS50109"/>
    </source>
</evidence>
<keyword evidence="7 8" id="KW-1133">Transmembrane helix</keyword>
<dbReference type="Proteomes" id="UP001596163">
    <property type="component" value="Unassembled WGS sequence"/>
</dbReference>
<keyword evidence="3" id="KW-0597">Phosphoprotein</keyword>
<evidence type="ECO:0000313" key="11">
    <source>
        <dbReference type="Proteomes" id="UP001596163"/>
    </source>
</evidence>
<keyword evidence="6 10" id="KW-0418">Kinase</keyword>